<dbReference type="GO" id="GO:0012505">
    <property type="term" value="C:endomembrane system"/>
    <property type="evidence" value="ECO:0007669"/>
    <property type="project" value="UniProtKB-SubCell"/>
</dbReference>
<feature type="binding site" evidence="9">
    <location>
        <position position="722"/>
    </location>
    <ligand>
        <name>UDP-alpha-D-glucose</name>
        <dbReference type="ChEBI" id="CHEBI:58885"/>
    </ligand>
</feature>
<keyword evidence="5 11" id="KW-1133">Transmembrane helix</keyword>
<evidence type="ECO:0000256" key="6">
    <source>
        <dbReference type="ARBA" id="ARBA00023136"/>
    </source>
</evidence>
<keyword evidence="7" id="KW-0961">Cell wall biogenesis/degradation</keyword>
<dbReference type="GO" id="GO:0016760">
    <property type="term" value="F:cellulose synthase (UDP-forming) activity"/>
    <property type="evidence" value="ECO:0007669"/>
    <property type="project" value="InterPro"/>
</dbReference>
<keyword evidence="3" id="KW-0808">Transferase</keyword>
<feature type="transmembrane region" description="Helical" evidence="11">
    <location>
        <begin position="1191"/>
        <end position="1212"/>
    </location>
</feature>
<dbReference type="InterPro" id="IPR005150">
    <property type="entry name" value="Cellulose_synth"/>
</dbReference>
<dbReference type="GO" id="GO:0016020">
    <property type="term" value="C:membrane"/>
    <property type="evidence" value="ECO:0007669"/>
    <property type="project" value="InterPro"/>
</dbReference>
<protein>
    <recommendedName>
        <fullName evidence="14">Cellulose synthase-like protein H1</fullName>
    </recommendedName>
</protein>
<evidence type="ECO:0008006" key="14">
    <source>
        <dbReference type="Google" id="ProtNLM"/>
    </source>
</evidence>
<feature type="active site" evidence="8">
    <location>
        <position position="751"/>
    </location>
</feature>
<dbReference type="PANTHER" id="PTHR13301">
    <property type="entry name" value="X-BOX TRANSCRIPTION FACTOR-RELATED"/>
    <property type="match status" value="1"/>
</dbReference>
<dbReference type="Gene3D" id="3.90.550.10">
    <property type="entry name" value="Spore Coat Polysaccharide Biosynthesis Protein SpsA, Chain A"/>
    <property type="match status" value="2"/>
</dbReference>
<dbReference type="InterPro" id="IPR029044">
    <property type="entry name" value="Nucleotide-diphossugar_trans"/>
</dbReference>
<keyword evidence="13" id="KW-1185">Reference proteome</keyword>
<feature type="transmembrane region" description="Helical" evidence="11">
    <location>
        <begin position="529"/>
        <end position="549"/>
    </location>
</feature>
<feature type="transmembrane region" description="Helical" evidence="11">
    <location>
        <begin position="569"/>
        <end position="590"/>
    </location>
</feature>
<feature type="transmembrane region" description="Helical" evidence="11">
    <location>
        <begin position="664"/>
        <end position="684"/>
    </location>
</feature>
<feature type="transmembrane region" description="Helical" evidence="11">
    <location>
        <begin position="1150"/>
        <end position="1171"/>
    </location>
</feature>
<feature type="binding site" evidence="10">
    <location>
        <position position="913"/>
    </location>
    <ligand>
        <name>Mn(2+)</name>
        <dbReference type="ChEBI" id="CHEBI:29035"/>
    </ligand>
</feature>
<feature type="transmembrane region" description="Helical" evidence="11">
    <location>
        <begin position="1224"/>
        <end position="1243"/>
    </location>
</feature>
<feature type="transmembrane region" description="Helical" evidence="11">
    <location>
        <begin position="1287"/>
        <end position="1309"/>
    </location>
</feature>
<dbReference type="SUPFAM" id="SSF53448">
    <property type="entry name" value="Nucleotide-diphospho-sugar transferases"/>
    <property type="match status" value="2"/>
</dbReference>
<dbReference type="GO" id="GO:0030244">
    <property type="term" value="P:cellulose biosynthetic process"/>
    <property type="evidence" value="ECO:0007669"/>
    <property type="project" value="InterPro"/>
</dbReference>
<reference evidence="12" key="2">
    <citation type="submission" date="2023-06" db="EMBL/GenBank/DDBJ databases">
        <authorList>
            <person name="Swenson N.G."/>
            <person name="Wegrzyn J.L."/>
            <person name="Mcevoy S.L."/>
        </authorList>
    </citation>
    <scope>NUCLEOTIDE SEQUENCE</scope>
    <source>
        <strain evidence="12">NS2018</strain>
        <tissue evidence="12">Leaf</tissue>
    </source>
</reference>
<comment type="caution">
    <text evidence="12">The sequence shown here is derived from an EMBL/GenBank/DDBJ whole genome shotgun (WGS) entry which is preliminary data.</text>
</comment>
<feature type="binding site" evidence="9">
    <location>
        <position position="751"/>
    </location>
    <ligand>
        <name>UDP-alpha-D-glucose</name>
        <dbReference type="ChEBI" id="CHEBI:58885"/>
    </ligand>
</feature>
<proteinExistence type="predicted"/>
<gene>
    <name evidence="12" type="ORF">LWI29_008805</name>
</gene>
<feature type="transmembrane region" description="Helical" evidence="11">
    <location>
        <begin position="1321"/>
        <end position="1337"/>
    </location>
</feature>
<dbReference type="Pfam" id="PF03552">
    <property type="entry name" value="Cellulose_synt"/>
    <property type="match status" value="4"/>
</dbReference>
<evidence type="ECO:0000256" key="2">
    <source>
        <dbReference type="ARBA" id="ARBA00022676"/>
    </source>
</evidence>
<accession>A0AA39SCB1</accession>
<evidence type="ECO:0000256" key="11">
    <source>
        <dbReference type="SAM" id="Phobius"/>
    </source>
</evidence>
<organism evidence="12 13">
    <name type="scientific">Acer saccharum</name>
    <name type="common">Sugar maple</name>
    <dbReference type="NCBI Taxonomy" id="4024"/>
    <lineage>
        <taxon>Eukaryota</taxon>
        <taxon>Viridiplantae</taxon>
        <taxon>Streptophyta</taxon>
        <taxon>Embryophyta</taxon>
        <taxon>Tracheophyta</taxon>
        <taxon>Spermatophyta</taxon>
        <taxon>Magnoliopsida</taxon>
        <taxon>eudicotyledons</taxon>
        <taxon>Gunneridae</taxon>
        <taxon>Pentapetalae</taxon>
        <taxon>rosids</taxon>
        <taxon>malvids</taxon>
        <taxon>Sapindales</taxon>
        <taxon>Sapindaceae</taxon>
        <taxon>Hippocastanoideae</taxon>
        <taxon>Acereae</taxon>
        <taxon>Acer</taxon>
    </lineage>
</organism>
<comment type="subcellular location">
    <subcellularLocation>
        <location evidence="1">Endomembrane system</location>
        <topology evidence="1">Multi-pass membrane protein</topology>
    </subcellularLocation>
</comment>
<evidence type="ECO:0000256" key="1">
    <source>
        <dbReference type="ARBA" id="ARBA00004127"/>
    </source>
</evidence>
<feature type="transmembrane region" description="Helical" evidence="11">
    <location>
        <begin position="47"/>
        <end position="69"/>
    </location>
</feature>
<name>A0AA39SCB1_ACESA</name>
<keyword evidence="6 11" id="KW-0472">Membrane</keyword>
<feature type="binding site" evidence="10">
    <location>
        <position position="889"/>
    </location>
    <ligand>
        <name>Mn(2+)</name>
        <dbReference type="ChEBI" id="CHEBI:29035"/>
    </ligand>
</feature>
<dbReference type="GO" id="GO:0071555">
    <property type="term" value="P:cell wall organization"/>
    <property type="evidence" value="ECO:0007669"/>
    <property type="project" value="UniProtKB-KW"/>
</dbReference>
<sequence length="1371" mass="153783">MAANHDSLHLYEKIFPKNTTQRVVDVTVLFLLFTLLIYRFLSLQDHGFPWFLALLCESWFTFNWVTIIITRWTPLYYKTNTQLLQQRVKEFPAVDMFVTTADPVLEPPIITVNTVLSLMAVDYPANKLACYVSDDGCSPLNYYALVEASKFAKLWVPFCKKYSVQVRAPFKYFPDESVLSSEIDHSWEFQQEWKRIKEEYKLLSRNIEDAAKKSAALDFDLSGELAVFSDTERRNHPAIVKIIWENNDGLSDGIPHLIYISREKRPKHPHYYKAGAMNVLTRVSGLMTNAPFMLNVDCDMFTNNPQIVHQAMCLLLGSKEKDCAFVQCPQLFHNSPTHSLELMHEFVGKGIVGIQGPFYQGSGCIHRRKVIYGLWPDDTEDHEGQGDDDDYDELLKQLGNSNEFIKSAGHALRGETGLPMNPSNSLDVAHQVAGSAYENGSSWGEKVGWMYGSATEDLLTGLMIHARGWRSGYCNPDPPGFLGGAPSSLLAAMIQQKRWSTGFLEILFSKNNPISATLTANLQIRMCIAYLYLIIWGLRSIPELCYAALPAYCIITNTNFLPKFQEPGIFILVAVFVIYNLYTLSEYIQFGFSIRSWWINQTMARIITMTSWTFGFLHAVLKLLGLSEVAFEITQKKLVALATGLLGLQSPPGGGQGSGLDHGFPWLLALLCESCFTFNWVLIITTRWTPLYYKTFSHLLEQRVRELPPVDMFVTTADPVLEPPIITVNTVLSLMAVDYPANKLACYVSDDGCSPLNYYALVEASKFAKLWIPFCKKYNVQIRAPFKYFQLDQSIMSGETHSLEFQQEWKKMKYEYGRLSRNIEDAARKSEAFGFALVGELAVFSNAERRNHPAIVKIILENKENLSDGIPHLIYISREKRPKHPHHYKAGAMNALTRVSGLMTNAPFMLNVDCDMFVNNPEVVRQAMCLLLGSKEKDCAFVQCPQLFHDSPTDTLVLLHEYVGKGIVGIQGPFYGGTGCFHRRKVIYGLWPDDTKDESGIYFNSLNGKVDGNEILVKEFGNSKEFIKSAGHALKGKTDIRMNPSNSLDAAHQVAGSAYEYGSSWGEKVGWIYGSTVEDILTGLTIHKKGWRSGYCTPDPPAFLGCAPSGSLAVMTQQKRWSTGLLEILCSKNNPISATLKANLQFRMCVAYLWITTWGLRSIFELCYAALPAYCIITNSNFLPKLQEPGIYIPIAVLVMYNLYTLSEYIRTGFSIHTWWINQSMGRVIAMTSWAFGVLNVVLKHSGLVETVFEITQKIDRQSSTASGGNDNIDENASKFIFDESPVFVAGTTILFVQLTALATGLLGLQPLAGGGQGSGLGEVFCSVLVVLWFRPFVEGLFRKGKYGIPLSTICKSAALTSLFVYLSKKS</sequence>
<keyword evidence="4 11" id="KW-0812">Transmembrane</keyword>
<evidence type="ECO:0000256" key="10">
    <source>
        <dbReference type="PIRSR" id="PIRSR605150-3"/>
    </source>
</evidence>
<dbReference type="EMBL" id="JAUESC010000381">
    <property type="protein sequence ID" value="KAK0589039.1"/>
    <property type="molecule type" value="Genomic_DNA"/>
</dbReference>
<evidence type="ECO:0000256" key="7">
    <source>
        <dbReference type="ARBA" id="ARBA00023316"/>
    </source>
</evidence>
<evidence type="ECO:0000256" key="8">
    <source>
        <dbReference type="PIRSR" id="PIRSR605150-1"/>
    </source>
</evidence>
<feature type="transmembrane region" description="Helical" evidence="11">
    <location>
        <begin position="23"/>
        <end position="41"/>
    </location>
</feature>
<feature type="active site" evidence="8">
    <location>
        <position position="1079"/>
    </location>
</feature>
<evidence type="ECO:0000256" key="5">
    <source>
        <dbReference type="ARBA" id="ARBA00022989"/>
    </source>
</evidence>
<evidence type="ECO:0000256" key="3">
    <source>
        <dbReference type="ARBA" id="ARBA00022679"/>
    </source>
</evidence>
<evidence type="ECO:0000313" key="12">
    <source>
        <dbReference type="EMBL" id="KAK0589039.1"/>
    </source>
</evidence>
<feature type="transmembrane region" description="Helical" evidence="11">
    <location>
        <begin position="1349"/>
        <end position="1367"/>
    </location>
</feature>
<evidence type="ECO:0000256" key="9">
    <source>
        <dbReference type="PIRSR" id="PIRSR605150-2"/>
    </source>
</evidence>
<dbReference type="Proteomes" id="UP001168877">
    <property type="component" value="Unassembled WGS sequence"/>
</dbReference>
<reference evidence="12" key="1">
    <citation type="journal article" date="2022" name="Plant J.">
        <title>Strategies of tolerance reflected in two North American maple genomes.</title>
        <authorList>
            <person name="McEvoy S.L."/>
            <person name="Sezen U.U."/>
            <person name="Trouern-Trend A."/>
            <person name="McMahon S.M."/>
            <person name="Schaberg P.G."/>
            <person name="Yang J."/>
            <person name="Wegrzyn J.L."/>
            <person name="Swenson N.G."/>
        </authorList>
    </citation>
    <scope>NUCLEOTIDE SEQUENCE</scope>
    <source>
        <strain evidence="12">NS2018</strain>
    </source>
</reference>
<evidence type="ECO:0000256" key="4">
    <source>
        <dbReference type="ARBA" id="ARBA00022692"/>
    </source>
</evidence>
<evidence type="ECO:0000313" key="13">
    <source>
        <dbReference type="Proteomes" id="UP001168877"/>
    </source>
</evidence>
<keyword evidence="2" id="KW-0328">Glycosyltransferase</keyword>